<dbReference type="GO" id="GO:0032993">
    <property type="term" value="C:protein-DNA complex"/>
    <property type="evidence" value="ECO:0007669"/>
    <property type="project" value="TreeGrafter"/>
</dbReference>
<organism evidence="6">
    <name type="scientific">freshwater metagenome</name>
    <dbReference type="NCBI Taxonomy" id="449393"/>
    <lineage>
        <taxon>unclassified sequences</taxon>
        <taxon>metagenomes</taxon>
        <taxon>ecological metagenomes</taxon>
    </lineage>
</organism>
<sequence>MNDSITNHDLPLGVEVRHLAALEAIARTHSFSQAAVLLGYAQSAVSQQIATLERAVGHKLVERPGGPRPVSLTSAGEVLLRHAIHITARLGAAKADLDALTAGEAGVLRVGTFQSASARLLPSTLMLFRDHWPRVTVELRNERPGAVLDELVRAGRLDLAFSDTPVHATPLASRELIHDPYVVMLPPGHPLGDLDELDLSELDGARFIAAATEDTCDARVFEALERSGAHPHMVFRSDDNLTTQRLVASGLGVAVVPLLAVELFVPDAAVTVLPLAAHHQLTRRIAIVWHEDRDRSRAAEAFIETAVAAAERIGLPTVPVVTSRQRATLVV</sequence>
<comment type="similarity">
    <text evidence="1">Belongs to the LysR transcriptional regulatory family.</text>
</comment>
<dbReference type="InterPro" id="IPR036388">
    <property type="entry name" value="WH-like_DNA-bd_sf"/>
</dbReference>
<evidence type="ECO:0000256" key="1">
    <source>
        <dbReference type="ARBA" id="ARBA00009437"/>
    </source>
</evidence>
<dbReference type="PANTHER" id="PTHR30346">
    <property type="entry name" value="TRANSCRIPTIONAL DUAL REGULATOR HCAR-RELATED"/>
    <property type="match status" value="1"/>
</dbReference>
<dbReference type="PROSITE" id="PS50931">
    <property type="entry name" value="HTH_LYSR"/>
    <property type="match status" value="1"/>
</dbReference>
<evidence type="ECO:0000256" key="4">
    <source>
        <dbReference type="ARBA" id="ARBA00023163"/>
    </source>
</evidence>
<dbReference type="PRINTS" id="PR00039">
    <property type="entry name" value="HTHLYSR"/>
</dbReference>
<evidence type="ECO:0000259" key="5">
    <source>
        <dbReference type="PROSITE" id="PS50931"/>
    </source>
</evidence>
<accession>A0A6J7DW29</accession>
<evidence type="ECO:0000256" key="2">
    <source>
        <dbReference type="ARBA" id="ARBA00023015"/>
    </source>
</evidence>
<reference evidence="6" key="1">
    <citation type="submission" date="2020-05" db="EMBL/GenBank/DDBJ databases">
        <authorList>
            <person name="Chiriac C."/>
            <person name="Salcher M."/>
            <person name="Ghai R."/>
            <person name="Kavagutti S V."/>
        </authorList>
    </citation>
    <scope>NUCLEOTIDE SEQUENCE</scope>
</reference>
<dbReference type="InterPro" id="IPR005119">
    <property type="entry name" value="LysR_subst-bd"/>
</dbReference>
<dbReference type="Pfam" id="PF00126">
    <property type="entry name" value="HTH_1"/>
    <property type="match status" value="1"/>
</dbReference>
<dbReference type="Gene3D" id="3.40.190.290">
    <property type="match status" value="1"/>
</dbReference>
<dbReference type="Gene3D" id="1.10.10.10">
    <property type="entry name" value="Winged helix-like DNA-binding domain superfamily/Winged helix DNA-binding domain"/>
    <property type="match status" value="1"/>
</dbReference>
<dbReference type="EMBL" id="CAFBLP010000017">
    <property type="protein sequence ID" value="CAB4872559.1"/>
    <property type="molecule type" value="Genomic_DNA"/>
</dbReference>
<keyword evidence="2" id="KW-0805">Transcription regulation</keyword>
<evidence type="ECO:0000313" key="6">
    <source>
        <dbReference type="EMBL" id="CAB4872559.1"/>
    </source>
</evidence>
<dbReference type="SUPFAM" id="SSF46785">
    <property type="entry name" value="Winged helix' DNA-binding domain"/>
    <property type="match status" value="1"/>
</dbReference>
<keyword evidence="4" id="KW-0804">Transcription</keyword>
<dbReference type="InterPro" id="IPR000847">
    <property type="entry name" value="LysR_HTH_N"/>
</dbReference>
<dbReference type="SUPFAM" id="SSF53850">
    <property type="entry name" value="Periplasmic binding protein-like II"/>
    <property type="match status" value="1"/>
</dbReference>
<protein>
    <submittedName>
        <fullName evidence="6">Unannotated protein</fullName>
    </submittedName>
</protein>
<dbReference type="AlphaFoldDB" id="A0A6J7DW29"/>
<feature type="domain" description="HTH lysR-type" evidence="5">
    <location>
        <begin position="14"/>
        <end position="73"/>
    </location>
</feature>
<dbReference type="CDD" id="cd05466">
    <property type="entry name" value="PBP2_LTTR_substrate"/>
    <property type="match status" value="1"/>
</dbReference>
<dbReference type="InterPro" id="IPR036390">
    <property type="entry name" value="WH_DNA-bd_sf"/>
</dbReference>
<proteinExistence type="inferred from homology"/>
<dbReference type="GO" id="GO:0003677">
    <property type="term" value="F:DNA binding"/>
    <property type="evidence" value="ECO:0007669"/>
    <property type="project" value="UniProtKB-KW"/>
</dbReference>
<keyword evidence="3" id="KW-0238">DNA-binding</keyword>
<gene>
    <name evidence="6" type="ORF">UFOPK3376_00918</name>
</gene>
<dbReference type="Pfam" id="PF03466">
    <property type="entry name" value="LysR_substrate"/>
    <property type="match status" value="1"/>
</dbReference>
<evidence type="ECO:0000256" key="3">
    <source>
        <dbReference type="ARBA" id="ARBA00023125"/>
    </source>
</evidence>
<dbReference type="GO" id="GO:0003700">
    <property type="term" value="F:DNA-binding transcription factor activity"/>
    <property type="evidence" value="ECO:0007669"/>
    <property type="project" value="InterPro"/>
</dbReference>
<name>A0A6J7DW29_9ZZZZ</name>
<dbReference type="PANTHER" id="PTHR30346:SF29">
    <property type="entry name" value="LYSR SUBSTRATE-BINDING"/>
    <property type="match status" value="1"/>
</dbReference>